<dbReference type="EMBL" id="PFGC01000046">
    <property type="protein sequence ID" value="PIW36608.1"/>
    <property type="molecule type" value="Genomic_DNA"/>
</dbReference>
<proteinExistence type="predicted"/>
<dbReference type="AlphaFoldDB" id="A0A2M7H2Z4"/>
<sequence length="312" mass="35654">MRLREGKKEPGPQLRVRAVDLFQEQQAADQQFRPERDLDREWLLAPTTESPTHEEWYEHGMVTADCTVLFPNQPIEQSSILIMRFLGGRSVISPILRGKHPEEDAEKFYQYMIKNSLTLRQATLIRPDARLALDRELVPVMQQRLTAQQENGLSVGGALSAQKSSFAPKEYTPQQFVSDTVNLCILDDAVMEYVQKERAAFQPIFEDALTVAIENIKLEDNWEFYANVAANIRLIFPELLETTPGPEMTWAHLRLDMEKLRHNETKSGYSNDARNMTILAAKQAWISQGRIHWTPAAQASDDHQMLPPRAVA</sequence>
<evidence type="ECO:0000313" key="2">
    <source>
        <dbReference type="Proteomes" id="UP000230292"/>
    </source>
</evidence>
<comment type="caution">
    <text evidence="1">The sequence shown here is derived from an EMBL/GenBank/DDBJ whole genome shotgun (WGS) entry which is preliminary data.</text>
</comment>
<accession>A0A2M7H2Z4</accession>
<reference evidence="1 2" key="1">
    <citation type="submission" date="2017-09" db="EMBL/GenBank/DDBJ databases">
        <title>Depth-based differentiation of microbial function through sediment-hosted aquifers and enrichment of novel symbionts in the deep terrestrial subsurface.</title>
        <authorList>
            <person name="Probst A.J."/>
            <person name="Ladd B."/>
            <person name="Jarett J.K."/>
            <person name="Geller-Mcgrath D.E."/>
            <person name="Sieber C.M."/>
            <person name="Emerson J.B."/>
            <person name="Anantharaman K."/>
            <person name="Thomas B.C."/>
            <person name="Malmstrom R."/>
            <person name="Stieglmeier M."/>
            <person name="Klingl A."/>
            <person name="Woyke T."/>
            <person name="Ryan C.M."/>
            <person name="Banfield J.F."/>
        </authorList>
    </citation>
    <scope>NUCLEOTIDE SEQUENCE [LARGE SCALE GENOMIC DNA]</scope>
    <source>
        <strain evidence="1">CG15_BIG_FIL_POST_REV_8_21_14_020_45_12</strain>
    </source>
</reference>
<gene>
    <name evidence="1" type="ORF">COW24_04595</name>
</gene>
<protein>
    <submittedName>
        <fullName evidence="1">Uncharacterized protein</fullName>
    </submittedName>
</protein>
<organism evidence="1 2">
    <name type="scientific">Candidatus Kerfeldbacteria bacterium CG15_BIG_FIL_POST_REV_8_21_14_020_45_12</name>
    <dbReference type="NCBI Taxonomy" id="2014247"/>
    <lineage>
        <taxon>Bacteria</taxon>
        <taxon>Candidatus Kerfeldiibacteriota</taxon>
    </lineage>
</organism>
<dbReference type="Proteomes" id="UP000230292">
    <property type="component" value="Unassembled WGS sequence"/>
</dbReference>
<evidence type="ECO:0000313" key="1">
    <source>
        <dbReference type="EMBL" id="PIW36608.1"/>
    </source>
</evidence>
<name>A0A2M7H2Z4_9BACT</name>